<feature type="non-terminal residue" evidence="1">
    <location>
        <position position="72"/>
    </location>
</feature>
<gene>
    <name evidence="1" type="ORF">GCK32_021966</name>
</gene>
<sequence>MYPGTRRNDAPLPPQRLGLEKERNYEVLNWDNIPEAFSYLEGNTRFLQLQTQHLHIYILSQKLIEGAIEFIL</sequence>
<proteinExistence type="predicted"/>
<organism evidence="1 2">
    <name type="scientific">Trichostrongylus colubriformis</name>
    <name type="common">Black scour worm</name>
    <dbReference type="NCBI Taxonomy" id="6319"/>
    <lineage>
        <taxon>Eukaryota</taxon>
        <taxon>Metazoa</taxon>
        <taxon>Ecdysozoa</taxon>
        <taxon>Nematoda</taxon>
        <taxon>Chromadorea</taxon>
        <taxon>Rhabditida</taxon>
        <taxon>Rhabditina</taxon>
        <taxon>Rhabditomorpha</taxon>
        <taxon>Strongyloidea</taxon>
        <taxon>Trichostrongylidae</taxon>
        <taxon>Trichostrongylus</taxon>
    </lineage>
</organism>
<name>A0AAN8FEV3_TRICO</name>
<reference evidence="1 2" key="1">
    <citation type="submission" date="2019-10" db="EMBL/GenBank/DDBJ databases">
        <title>Assembly and Annotation for the nematode Trichostrongylus colubriformis.</title>
        <authorList>
            <person name="Martin J."/>
        </authorList>
    </citation>
    <scope>NUCLEOTIDE SEQUENCE [LARGE SCALE GENOMIC DNA]</scope>
    <source>
        <strain evidence="1">G859</strain>
        <tissue evidence="1">Whole worm</tissue>
    </source>
</reference>
<dbReference type="Proteomes" id="UP001331761">
    <property type="component" value="Unassembled WGS sequence"/>
</dbReference>
<dbReference type="EMBL" id="WIXE01021900">
    <property type="protein sequence ID" value="KAK5967945.1"/>
    <property type="molecule type" value="Genomic_DNA"/>
</dbReference>
<protein>
    <submittedName>
        <fullName evidence="1">Uncharacterized protein</fullName>
    </submittedName>
</protein>
<keyword evidence="2" id="KW-1185">Reference proteome</keyword>
<dbReference type="AlphaFoldDB" id="A0AAN8FEV3"/>
<evidence type="ECO:0000313" key="1">
    <source>
        <dbReference type="EMBL" id="KAK5967945.1"/>
    </source>
</evidence>
<evidence type="ECO:0000313" key="2">
    <source>
        <dbReference type="Proteomes" id="UP001331761"/>
    </source>
</evidence>
<comment type="caution">
    <text evidence="1">The sequence shown here is derived from an EMBL/GenBank/DDBJ whole genome shotgun (WGS) entry which is preliminary data.</text>
</comment>
<accession>A0AAN8FEV3</accession>